<feature type="domain" description="G" evidence="1">
    <location>
        <begin position="164"/>
        <end position="285"/>
    </location>
</feature>
<dbReference type="EMBL" id="CAUOFW020007168">
    <property type="protein sequence ID" value="CAK9177836.1"/>
    <property type="molecule type" value="Genomic_DNA"/>
</dbReference>
<reference evidence="2 3" key="1">
    <citation type="submission" date="2024-02" db="EMBL/GenBank/DDBJ databases">
        <authorList>
            <person name="Vignale AGUSTIN F."/>
            <person name="Sosa J E."/>
            <person name="Modenutti C."/>
        </authorList>
    </citation>
    <scope>NUCLEOTIDE SEQUENCE [LARGE SCALE GENOMIC DNA]</scope>
</reference>
<dbReference type="CDD" id="cd01894">
    <property type="entry name" value="EngA1"/>
    <property type="match status" value="1"/>
</dbReference>
<keyword evidence="3" id="KW-1185">Reference proteome</keyword>
<dbReference type="SUPFAM" id="SSF52540">
    <property type="entry name" value="P-loop containing nucleoside triphosphate hydrolases"/>
    <property type="match status" value="1"/>
</dbReference>
<sequence length="376" mass="41326">MSHSWVRALSARKSRHGFALLCRTTSLPNRVDNSISKSHEDSENLLLNASQSTRNVRTKHGSVFDSLAINGIGKRHLNSNCFKLVLPSHTFILQNIDGFCTLSPTQETEDELVNVSGPCVDESDQMEEIDVGFGDIIGTEVPKVKNVTEKLVEFSKVDVNKLPTVVLIGRPNVGKSALFNRLIRRREALVYNTPNDHVTRDIREGIAKLSELRFRVLDSAGLEAEASSGSVLGRTAEMTGNVLARCQVALFLIDARDGLQPMDLDVGKWLRKRAPGMKIILVMNKAESLVDGAGSLDAAAGEAYMLGFGDPIALSAETGLGMTELYEALRPLLEDYMLHIGTGKKAYSPKIFPNHSEKLILFLSLRILWILFIAIA</sequence>
<name>A0ABC8U8K4_9AQUA</name>
<gene>
    <name evidence="2" type="ORF">ILEXP_LOCUS47754</name>
</gene>
<evidence type="ECO:0000313" key="3">
    <source>
        <dbReference type="Proteomes" id="UP001642360"/>
    </source>
</evidence>
<dbReference type="PANTHER" id="PTHR43834:SF6">
    <property type="entry name" value="GTPASE DER"/>
    <property type="match status" value="1"/>
</dbReference>
<dbReference type="AlphaFoldDB" id="A0ABC8U8K4"/>
<dbReference type="InterPro" id="IPR006073">
    <property type="entry name" value="GTP-bd"/>
</dbReference>
<proteinExistence type="predicted"/>
<organism evidence="2 3">
    <name type="scientific">Ilex paraguariensis</name>
    <name type="common">yerba mate</name>
    <dbReference type="NCBI Taxonomy" id="185542"/>
    <lineage>
        <taxon>Eukaryota</taxon>
        <taxon>Viridiplantae</taxon>
        <taxon>Streptophyta</taxon>
        <taxon>Embryophyta</taxon>
        <taxon>Tracheophyta</taxon>
        <taxon>Spermatophyta</taxon>
        <taxon>Magnoliopsida</taxon>
        <taxon>eudicotyledons</taxon>
        <taxon>Gunneridae</taxon>
        <taxon>Pentapetalae</taxon>
        <taxon>asterids</taxon>
        <taxon>campanulids</taxon>
        <taxon>Aquifoliales</taxon>
        <taxon>Aquifoliaceae</taxon>
        <taxon>Ilex</taxon>
    </lineage>
</organism>
<dbReference type="Pfam" id="PF01926">
    <property type="entry name" value="MMR_HSR1"/>
    <property type="match status" value="1"/>
</dbReference>
<dbReference type="InterPro" id="IPR005225">
    <property type="entry name" value="Small_GTP-bd"/>
</dbReference>
<dbReference type="NCBIfam" id="TIGR00231">
    <property type="entry name" value="small_GTP"/>
    <property type="match status" value="1"/>
</dbReference>
<dbReference type="Proteomes" id="UP001642360">
    <property type="component" value="Unassembled WGS sequence"/>
</dbReference>
<dbReference type="PRINTS" id="PR00326">
    <property type="entry name" value="GTP1OBG"/>
</dbReference>
<dbReference type="InterPro" id="IPR027417">
    <property type="entry name" value="P-loop_NTPase"/>
</dbReference>
<accession>A0ABC8U8K4</accession>
<dbReference type="Gene3D" id="3.40.50.300">
    <property type="entry name" value="P-loop containing nucleotide triphosphate hydrolases"/>
    <property type="match status" value="1"/>
</dbReference>
<dbReference type="PANTHER" id="PTHR43834">
    <property type="entry name" value="GTPASE DER"/>
    <property type="match status" value="1"/>
</dbReference>
<comment type="caution">
    <text evidence="2">The sequence shown here is derived from an EMBL/GenBank/DDBJ whole genome shotgun (WGS) entry which is preliminary data.</text>
</comment>
<evidence type="ECO:0000259" key="1">
    <source>
        <dbReference type="Pfam" id="PF01926"/>
    </source>
</evidence>
<protein>
    <recommendedName>
        <fullName evidence="1">G domain-containing protein</fullName>
    </recommendedName>
</protein>
<evidence type="ECO:0000313" key="2">
    <source>
        <dbReference type="EMBL" id="CAK9177836.1"/>
    </source>
</evidence>